<evidence type="ECO:0000256" key="3">
    <source>
        <dbReference type="ARBA" id="ARBA00023163"/>
    </source>
</evidence>
<evidence type="ECO:0000256" key="4">
    <source>
        <dbReference type="PROSITE-ProRule" id="PRU00169"/>
    </source>
</evidence>
<evidence type="ECO:0000259" key="6">
    <source>
        <dbReference type="PROSITE" id="PS50110"/>
    </source>
</evidence>
<dbReference type="GO" id="GO:0032993">
    <property type="term" value="C:protein-DNA complex"/>
    <property type="evidence" value="ECO:0007669"/>
    <property type="project" value="TreeGrafter"/>
</dbReference>
<dbReference type="Proteomes" id="UP000198793">
    <property type="component" value="Unassembled WGS sequence"/>
</dbReference>
<evidence type="ECO:0000256" key="1">
    <source>
        <dbReference type="ARBA" id="ARBA00023015"/>
    </source>
</evidence>
<evidence type="ECO:0000256" key="5">
    <source>
        <dbReference type="PROSITE-ProRule" id="PRU01091"/>
    </source>
</evidence>
<dbReference type="PROSITE" id="PS51755">
    <property type="entry name" value="OMPR_PHOB"/>
    <property type="match status" value="1"/>
</dbReference>
<reference evidence="8 9" key="1">
    <citation type="submission" date="2016-10" db="EMBL/GenBank/DDBJ databases">
        <authorList>
            <person name="de Groot N.N."/>
        </authorList>
    </citation>
    <scope>NUCLEOTIDE SEQUENCE [LARGE SCALE GENOMIC DNA]</scope>
    <source>
        <strain evidence="9">L7-484,KACC 16230,DSM 25025</strain>
    </source>
</reference>
<dbReference type="InterPro" id="IPR036388">
    <property type="entry name" value="WH-like_DNA-bd_sf"/>
</dbReference>
<keyword evidence="3" id="KW-0804">Transcription</keyword>
<dbReference type="GO" id="GO:0006355">
    <property type="term" value="P:regulation of DNA-templated transcription"/>
    <property type="evidence" value="ECO:0007669"/>
    <property type="project" value="InterPro"/>
</dbReference>
<feature type="modified residue" description="4-aspartylphosphate" evidence="4">
    <location>
        <position position="51"/>
    </location>
</feature>
<dbReference type="EMBL" id="FNIT01000008">
    <property type="protein sequence ID" value="SDO58262.1"/>
    <property type="molecule type" value="Genomic_DNA"/>
</dbReference>
<dbReference type="Pfam" id="PF00486">
    <property type="entry name" value="Trans_reg_C"/>
    <property type="match status" value="1"/>
</dbReference>
<dbReference type="SMART" id="SM00448">
    <property type="entry name" value="REC"/>
    <property type="match status" value="1"/>
</dbReference>
<dbReference type="PROSITE" id="PS50110">
    <property type="entry name" value="RESPONSE_REGULATORY"/>
    <property type="match status" value="1"/>
</dbReference>
<dbReference type="Pfam" id="PF00072">
    <property type="entry name" value="Response_reg"/>
    <property type="match status" value="1"/>
</dbReference>
<feature type="domain" description="Response regulatory" evidence="6">
    <location>
        <begin position="2"/>
        <end position="116"/>
    </location>
</feature>
<dbReference type="STRING" id="1166073.SAMN05192530_10898"/>
<protein>
    <submittedName>
        <fullName evidence="8">Two-component system, OmpR family, response regulator TctD</fullName>
    </submittedName>
</protein>
<feature type="domain" description="OmpR/PhoB-type" evidence="7">
    <location>
        <begin position="124"/>
        <end position="220"/>
    </location>
</feature>
<dbReference type="InterPro" id="IPR039420">
    <property type="entry name" value="WalR-like"/>
</dbReference>
<dbReference type="GO" id="GO:0000976">
    <property type="term" value="F:transcription cis-regulatory region binding"/>
    <property type="evidence" value="ECO:0007669"/>
    <property type="project" value="TreeGrafter"/>
</dbReference>
<dbReference type="PANTHER" id="PTHR48111:SF67">
    <property type="entry name" value="TRANSCRIPTIONAL REGULATORY PROTEIN TCTD"/>
    <property type="match status" value="1"/>
</dbReference>
<dbReference type="GO" id="GO:0000156">
    <property type="term" value="F:phosphorelay response regulator activity"/>
    <property type="evidence" value="ECO:0007669"/>
    <property type="project" value="TreeGrafter"/>
</dbReference>
<dbReference type="SUPFAM" id="SSF46894">
    <property type="entry name" value="C-terminal effector domain of the bipartite response regulators"/>
    <property type="match status" value="1"/>
</dbReference>
<dbReference type="CDD" id="cd00383">
    <property type="entry name" value="trans_reg_C"/>
    <property type="match status" value="1"/>
</dbReference>
<accession>A0A1H0KR48</accession>
<evidence type="ECO:0000256" key="2">
    <source>
        <dbReference type="ARBA" id="ARBA00023125"/>
    </source>
</evidence>
<keyword evidence="1" id="KW-0805">Transcription regulation</keyword>
<keyword evidence="9" id="KW-1185">Reference proteome</keyword>
<dbReference type="OrthoDB" id="9802426at2"/>
<evidence type="ECO:0000259" key="7">
    <source>
        <dbReference type="PROSITE" id="PS51755"/>
    </source>
</evidence>
<sequence>MRILLVEDDPDLATWLSRSLAQRGSVVEWEDDGRLAERRLKADRFDAIVLDLGLPSLDGASLLKRLRLADDTTPTLIVTARDDLARRVELLHAGADDFLAKPFAVEELEARLVALVRRSHGRARGVYQCGSLVFDQNAQRFTLGQDTLALAPREHAILRELIQRVGEPLTKQQLLDRLVSADSDLHLEAVEVMVHRLRRKLAGASVQIVTLRGLGYFLEATEGANA</sequence>
<dbReference type="SMART" id="SM00862">
    <property type="entry name" value="Trans_reg_C"/>
    <property type="match status" value="1"/>
</dbReference>
<dbReference type="Gene3D" id="1.10.10.10">
    <property type="entry name" value="Winged helix-like DNA-binding domain superfamily/Winged helix DNA-binding domain"/>
    <property type="match status" value="1"/>
</dbReference>
<dbReference type="InterPro" id="IPR016032">
    <property type="entry name" value="Sig_transdc_resp-reg_C-effctor"/>
</dbReference>
<evidence type="ECO:0000313" key="8">
    <source>
        <dbReference type="EMBL" id="SDO58262.1"/>
    </source>
</evidence>
<dbReference type="InterPro" id="IPR001867">
    <property type="entry name" value="OmpR/PhoB-type_DNA-bd"/>
</dbReference>
<dbReference type="InterPro" id="IPR011006">
    <property type="entry name" value="CheY-like_superfamily"/>
</dbReference>
<keyword evidence="4" id="KW-0597">Phosphoprotein</keyword>
<dbReference type="RefSeq" id="WP_090675560.1">
    <property type="nucleotide sequence ID" value="NZ_FNIT01000008.1"/>
</dbReference>
<dbReference type="GO" id="GO:0005829">
    <property type="term" value="C:cytosol"/>
    <property type="evidence" value="ECO:0007669"/>
    <property type="project" value="TreeGrafter"/>
</dbReference>
<name>A0A1H0KR48_9HYPH</name>
<dbReference type="PANTHER" id="PTHR48111">
    <property type="entry name" value="REGULATOR OF RPOS"/>
    <property type="match status" value="1"/>
</dbReference>
<dbReference type="InterPro" id="IPR001789">
    <property type="entry name" value="Sig_transdc_resp-reg_receiver"/>
</dbReference>
<dbReference type="SUPFAM" id="SSF52172">
    <property type="entry name" value="CheY-like"/>
    <property type="match status" value="1"/>
</dbReference>
<dbReference type="Gene3D" id="3.40.50.2300">
    <property type="match status" value="1"/>
</dbReference>
<organism evidence="8 9">
    <name type="scientific">Aureimonas jatrophae</name>
    <dbReference type="NCBI Taxonomy" id="1166073"/>
    <lineage>
        <taxon>Bacteria</taxon>
        <taxon>Pseudomonadati</taxon>
        <taxon>Pseudomonadota</taxon>
        <taxon>Alphaproteobacteria</taxon>
        <taxon>Hyphomicrobiales</taxon>
        <taxon>Aurantimonadaceae</taxon>
        <taxon>Aureimonas</taxon>
    </lineage>
</organism>
<proteinExistence type="predicted"/>
<feature type="DNA-binding region" description="OmpR/PhoB-type" evidence="5">
    <location>
        <begin position="124"/>
        <end position="220"/>
    </location>
</feature>
<evidence type="ECO:0000313" key="9">
    <source>
        <dbReference type="Proteomes" id="UP000198793"/>
    </source>
</evidence>
<dbReference type="AlphaFoldDB" id="A0A1H0KR48"/>
<keyword evidence="2 5" id="KW-0238">DNA-binding</keyword>
<gene>
    <name evidence="8" type="ORF">SAMN05192530_10898</name>
</gene>